<dbReference type="Gene3D" id="3.40.50.300">
    <property type="entry name" value="P-loop containing nucleotide triphosphate hydrolases"/>
    <property type="match status" value="2"/>
</dbReference>
<evidence type="ECO:0000313" key="4">
    <source>
        <dbReference type="EMBL" id="KAJ4500653.1"/>
    </source>
</evidence>
<keyword evidence="4" id="KW-0378">Hydrolase</keyword>
<dbReference type="Pfam" id="PF13086">
    <property type="entry name" value="AAA_11"/>
    <property type="match status" value="1"/>
</dbReference>
<comment type="caution">
    <text evidence="4">The sequence shown here is derived from an EMBL/GenBank/DDBJ whole genome shotgun (WGS) entry which is preliminary data.</text>
</comment>
<dbReference type="GO" id="GO:0016787">
    <property type="term" value="F:hydrolase activity"/>
    <property type="evidence" value="ECO:0007669"/>
    <property type="project" value="UniProtKB-KW"/>
</dbReference>
<dbReference type="SUPFAM" id="SSF52540">
    <property type="entry name" value="P-loop containing nucleoside triphosphate hydrolases"/>
    <property type="match status" value="1"/>
</dbReference>
<evidence type="ECO:0000313" key="5">
    <source>
        <dbReference type="Proteomes" id="UP001150217"/>
    </source>
</evidence>
<dbReference type="InterPro" id="IPR045055">
    <property type="entry name" value="DNA2/NAM7-like"/>
</dbReference>
<proteinExistence type="predicted"/>
<dbReference type="PANTHER" id="PTHR10887:SF517">
    <property type="entry name" value="RNA HELICASE NONSENSE MRNA REDUCING FACTOR"/>
    <property type="match status" value="1"/>
</dbReference>
<evidence type="ECO:0000259" key="2">
    <source>
        <dbReference type="Pfam" id="PF13086"/>
    </source>
</evidence>
<dbReference type="InterPro" id="IPR041677">
    <property type="entry name" value="DNA2/NAM7_AAA_11"/>
</dbReference>
<feature type="domain" description="DNA2/NAM7 helicase helicase" evidence="2">
    <location>
        <begin position="392"/>
        <end position="634"/>
    </location>
</feature>
<feature type="domain" description="DNA2/NAM7 helicase-like C-terminal" evidence="3">
    <location>
        <begin position="643"/>
        <end position="861"/>
    </location>
</feature>
<sequence length="929" mass="103978">MYTGILHSKLILHQNFRLRLSNFSLPSSKRYISRRIDEEEAFIATVHGLTRQNTPPLTLERSHSAERYDWRLRATSRPRNDLKSNTGNGDSPSLIKRVKPPQSALEKSSPYYAAFNEYKSHFLPLLQYEQDEEESLIRERLGTWSLPKLKDEGYTLTGLSAYWLEGTRFGKPMASFSLGPGLHLPEHKFLNGTRVLLSRIDPLKEEPSRGSVLSTTSTHLTISFPDRSFSLDVPEGSDGWRIDLTESDYVFELMRTAIDSYKFDVRKQEQTGIFLPSSGLEGQREREYILMGTHLRDVLLQSSQPSESPHAHRALQDAEDPNYVERDVLEHDYHPDHLSLPTGGFQEQPPSLGDNHGAFHDDMLISSWANRYSHPNPVVIEGDPQFEELSRMNETQKRAMAMMIGERISLVQGPPGTGKTLTIISTIKLLKMHFQVPQPLLVCTYTNVAVDNLVEGLAKAGLKPLRAASAGKTKESLTKWTLEYQMQLHARYADWKDLEDRVKKIGDTLKELRNKIQNLERKMAKEGLSSRETQIRDGMLKNVIRQGRSLDATKRRSYGLEQAMVKDILNNADVICTTCITSASAALNAIDFPVVFLDEASMSTEPASLIPLMKGCRHVALIGDHKQLPPVITSPEARSLGLAISLFERLAEERVVPSIMLNIQYRMHPAISHFPSLEFYNSSLLDGTADTFGYVLPRLMPPSVSPVLLPPVRTSARPPVIFLDHSGNESMKTKSRVNWDEAHIVASVVEDLLLNNDNLNGQDIGIIAPYVAQISLLTKLFNADPKYRDRFNTVLGEHRAMQLSNIEIKTVDGFEGREKEVIIFSTVRNNSGGYIGFLADRRRLNVGLTRAKRGLFVVGSMNTLRQGRTARSNDGATKVGKGAESWRRYMEYVGQHGLVLNLQPGDALAKVLHGNVNAAAAAAIAAVSS</sequence>
<gene>
    <name evidence="4" type="ORF">C8R41DRAFT_751335</name>
</gene>
<protein>
    <submittedName>
        <fullName evidence="4">P-loop containing nucleoside triphosphate hydrolase protein</fullName>
    </submittedName>
</protein>
<dbReference type="Pfam" id="PF13087">
    <property type="entry name" value="AAA_12"/>
    <property type="match status" value="1"/>
</dbReference>
<feature type="coiled-coil region" evidence="1">
    <location>
        <begin position="495"/>
        <end position="529"/>
    </location>
</feature>
<dbReference type="InterPro" id="IPR027417">
    <property type="entry name" value="P-loop_NTPase"/>
</dbReference>
<keyword evidence="1" id="KW-0175">Coiled coil</keyword>
<dbReference type="CDD" id="cd18808">
    <property type="entry name" value="SF1_C_Upf1"/>
    <property type="match status" value="1"/>
</dbReference>
<dbReference type="Proteomes" id="UP001150217">
    <property type="component" value="Unassembled WGS sequence"/>
</dbReference>
<accession>A0ABQ8VWB8</accession>
<reference evidence="4" key="1">
    <citation type="submission" date="2022-08" db="EMBL/GenBank/DDBJ databases">
        <title>A Global Phylogenomic Analysis of the Shiitake Genus Lentinula.</title>
        <authorList>
            <consortium name="DOE Joint Genome Institute"/>
            <person name="Sierra-Patev S."/>
            <person name="Min B."/>
            <person name="Naranjo-Ortiz M."/>
            <person name="Looney B."/>
            <person name="Konkel Z."/>
            <person name="Slot J.C."/>
            <person name="Sakamoto Y."/>
            <person name="Steenwyk J.L."/>
            <person name="Rokas A."/>
            <person name="Carro J."/>
            <person name="Camarero S."/>
            <person name="Ferreira P."/>
            <person name="Molpeceres G."/>
            <person name="Ruiz-Duenas F.J."/>
            <person name="Serrano A."/>
            <person name="Henrissat B."/>
            <person name="Drula E."/>
            <person name="Hughes K.W."/>
            <person name="Mata J.L."/>
            <person name="Ishikawa N.K."/>
            <person name="Vargas-Isla R."/>
            <person name="Ushijima S."/>
            <person name="Smith C.A."/>
            <person name="Ahrendt S."/>
            <person name="Andreopoulos W."/>
            <person name="He G."/>
            <person name="Labutti K."/>
            <person name="Lipzen A."/>
            <person name="Ng V."/>
            <person name="Riley R."/>
            <person name="Sandor L."/>
            <person name="Barry K."/>
            <person name="Martinez A.T."/>
            <person name="Xiao Y."/>
            <person name="Gibbons J.G."/>
            <person name="Terashima K."/>
            <person name="Grigoriev I.V."/>
            <person name="Hibbett D.S."/>
        </authorList>
    </citation>
    <scope>NUCLEOTIDE SEQUENCE</scope>
    <source>
        <strain evidence="4">RHP3577 ss4</strain>
    </source>
</reference>
<dbReference type="PANTHER" id="PTHR10887">
    <property type="entry name" value="DNA2/NAM7 HELICASE FAMILY"/>
    <property type="match status" value="1"/>
</dbReference>
<evidence type="ECO:0000256" key="1">
    <source>
        <dbReference type="SAM" id="Coils"/>
    </source>
</evidence>
<evidence type="ECO:0000259" key="3">
    <source>
        <dbReference type="Pfam" id="PF13087"/>
    </source>
</evidence>
<dbReference type="InterPro" id="IPR041679">
    <property type="entry name" value="DNA2/NAM7-like_C"/>
</dbReference>
<keyword evidence="5" id="KW-1185">Reference proteome</keyword>
<dbReference type="InterPro" id="IPR047187">
    <property type="entry name" value="SF1_C_Upf1"/>
</dbReference>
<organism evidence="4 5">
    <name type="scientific">Lentinula lateritia</name>
    <dbReference type="NCBI Taxonomy" id="40482"/>
    <lineage>
        <taxon>Eukaryota</taxon>
        <taxon>Fungi</taxon>
        <taxon>Dikarya</taxon>
        <taxon>Basidiomycota</taxon>
        <taxon>Agaricomycotina</taxon>
        <taxon>Agaricomycetes</taxon>
        <taxon>Agaricomycetidae</taxon>
        <taxon>Agaricales</taxon>
        <taxon>Marasmiineae</taxon>
        <taxon>Omphalotaceae</taxon>
        <taxon>Lentinula</taxon>
    </lineage>
</organism>
<dbReference type="EMBL" id="JANVFT010000005">
    <property type="protein sequence ID" value="KAJ4500653.1"/>
    <property type="molecule type" value="Genomic_DNA"/>
</dbReference>
<name>A0ABQ8VWB8_9AGAR</name>